<evidence type="ECO:0000313" key="1">
    <source>
        <dbReference type="EMBL" id="AST58620.1"/>
    </source>
</evidence>
<dbReference type="InterPro" id="IPR013494">
    <property type="entry name" value="CHP02678"/>
</dbReference>
<name>A0A223I1N5_THETR</name>
<proteinExistence type="predicted"/>
<sequence length="378" mass="45127">MEELEILLENFWVTKDDTEMFNRIRDNEKKLRSFVEDKLGYRLIINPLLIKLEKIPSDAEEWMRIEEFQSPMDYAFLCLLLAFLEDMGIGDQFILSNITEYIEMQYDGIESVDWTLFKHRKSLVRVLNFAEKLKMIKVDDGEQERFAENRDIEVLYENTGLSRYFMRIMNSEISEEMTLDDFMKDDRYEDNKVLERRHRVYRKLLLSPAVYYEGPDDQDFIYIKNYRNTIEKDFDDYLDSKLHIHKTSAYIIFDENKYATSYFPDNKNISDIVLQIAYVLRDMIDSGNLNIGVDDRIEITEGQFMNIISDVKNRFKSGWSKVYADMNDDKLFNEITEFMESWKMVIYNDDTHSYTLMPILGKFIGEYRSDFKGAIQNG</sequence>
<dbReference type="EMBL" id="CP016893">
    <property type="protein sequence ID" value="AST58620.1"/>
    <property type="molecule type" value="Genomic_DNA"/>
</dbReference>
<gene>
    <name evidence="1" type="ORF">Thert_02793</name>
</gene>
<dbReference type="Proteomes" id="UP000214975">
    <property type="component" value="Chromosome"/>
</dbReference>
<protein>
    <submittedName>
        <fullName evidence="1">TIGR02678 family protein</fullName>
    </submittedName>
</protein>
<dbReference type="Pfam" id="PF09661">
    <property type="entry name" value="DUF2398"/>
    <property type="match status" value="1"/>
</dbReference>
<organism evidence="1 2">
    <name type="scientific">Thermoanaerobacterium thermosaccharolyticum</name>
    <name type="common">Clostridium thermosaccharolyticum</name>
    <dbReference type="NCBI Taxonomy" id="1517"/>
    <lineage>
        <taxon>Bacteria</taxon>
        <taxon>Bacillati</taxon>
        <taxon>Bacillota</taxon>
        <taxon>Clostridia</taxon>
        <taxon>Thermoanaerobacterales</taxon>
        <taxon>Thermoanaerobacteraceae</taxon>
        <taxon>Thermoanaerobacterium</taxon>
    </lineage>
</organism>
<accession>A0A223I1N5</accession>
<dbReference type="RefSeq" id="WP_094397830.1">
    <property type="nucleotide sequence ID" value="NZ_CP016893.1"/>
</dbReference>
<dbReference type="NCBIfam" id="TIGR02678">
    <property type="entry name" value="TIGR02678 family protein"/>
    <property type="match status" value="1"/>
</dbReference>
<evidence type="ECO:0000313" key="2">
    <source>
        <dbReference type="Proteomes" id="UP000214975"/>
    </source>
</evidence>
<dbReference type="AlphaFoldDB" id="A0A223I1N5"/>
<reference evidence="1 2" key="1">
    <citation type="submission" date="2016-08" db="EMBL/GenBank/DDBJ databases">
        <title>A novel genetic cassette of butanologenic Thermoanaerobacterium thermosaccharolyticum that directly convert cellulose to butanol.</title>
        <authorList>
            <person name="Li T."/>
            <person name="He J."/>
        </authorList>
    </citation>
    <scope>NUCLEOTIDE SEQUENCE [LARGE SCALE GENOMIC DNA]</scope>
    <source>
        <strain evidence="1 2">TG57</strain>
    </source>
</reference>